<dbReference type="InterPro" id="IPR036410">
    <property type="entry name" value="HSP_DnaJ_Cys-rich_dom_sf"/>
</dbReference>
<evidence type="ECO:0000256" key="1">
    <source>
        <dbReference type="ARBA" id="ARBA00022723"/>
    </source>
</evidence>
<dbReference type="Proteomes" id="UP001527925">
    <property type="component" value="Unassembled WGS sequence"/>
</dbReference>
<dbReference type="CDD" id="cd06257">
    <property type="entry name" value="DnaJ"/>
    <property type="match status" value="1"/>
</dbReference>
<dbReference type="InterPro" id="IPR001623">
    <property type="entry name" value="DnaJ_domain"/>
</dbReference>
<feature type="domain" description="J" evidence="7">
    <location>
        <begin position="26"/>
        <end position="91"/>
    </location>
</feature>
<dbReference type="PRINTS" id="PR00625">
    <property type="entry name" value="JDOMAIN"/>
</dbReference>
<dbReference type="Pfam" id="PF00226">
    <property type="entry name" value="DnaJ"/>
    <property type="match status" value="1"/>
</dbReference>
<dbReference type="Pfam" id="PF01556">
    <property type="entry name" value="DnaJ_C"/>
    <property type="match status" value="1"/>
</dbReference>
<dbReference type="InterPro" id="IPR044713">
    <property type="entry name" value="DNJA1/2-like"/>
</dbReference>
<dbReference type="CDD" id="cd10719">
    <property type="entry name" value="DnaJ_zf"/>
    <property type="match status" value="1"/>
</dbReference>
<dbReference type="Pfam" id="PF00684">
    <property type="entry name" value="DnaJ_CXXCXGXG"/>
    <property type="match status" value="1"/>
</dbReference>
<name>A0ABR4N9V3_9FUNG</name>
<evidence type="ECO:0000256" key="5">
    <source>
        <dbReference type="PROSITE-ProRule" id="PRU00546"/>
    </source>
</evidence>
<dbReference type="InterPro" id="IPR036869">
    <property type="entry name" value="J_dom_sf"/>
</dbReference>
<dbReference type="InterPro" id="IPR008971">
    <property type="entry name" value="HSP40/DnaJ_pept-bd"/>
</dbReference>
<proteinExistence type="inferred from homology"/>
<dbReference type="InterPro" id="IPR001305">
    <property type="entry name" value="HSP_DnaJ_Cys-rich_dom"/>
</dbReference>
<evidence type="ECO:0000256" key="3">
    <source>
        <dbReference type="ARBA" id="ARBA00022771"/>
    </source>
</evidence>
<dbReference type="Gene3D" id="1.10.287.110">
    <property type="entry name" value="DnaJ domain"/>
    <property type="match status" value="1"/>
</dbReference>
<dbReference type="PANTHER" id="PTHR43888">
    <property type="entry name" value="DNAJ-LIKE-2, ISOFORM A-RELATED"/>
    <property type="match status" value="1"/>
</dbReference>
<keyword evidence="1 5" id="KW-0479">Metal-binding</keyword>
<dbReference type="PROSITE" id="PS51188">
    <property type="entry name" value="ZF_CR"/>
    <property type="match status" value="1"/>
</dbReference>
<dbReference type="SUPFAM" id="SSF46565">
    <property type="entry name" value="Chaperone J-domain"/>
    <property type="match status" value="1"/>
</dbReference>
<dbReference type="InterPro" id="IPR018253">
    <property type="entry name" value="DnaJ_domain_CS"/>
</dbReference>
<keyword evidence="4 5" id="KW-0862">Zinc</keyword>
<dbReference type="SUPFAM" id="SSF57938">
    <property type="entry name" value="DnaJ/Hsp40 cysteine-rich domain"/>
    <property type="match status" value="1"/>
</dbReference>
<dbReference type="InterPro" id="IPR002939">
    <property type="entry name" value="DnaJ_C"/>
</dbReference>
<keyword evidence="10" id="KW-1185">Reference proteome</keyword>
<dbReference type="PROSITE" id="PS00636">
    <property type="entry name" value="DNAJ_1"/>
    <property type="match status" value="1"/>
</dbReference>
<dbReference type="SUPFAM" id="SSF49493">
    <property type="entry name" value="HSP40/DnaJ peptide-binding domain"/>
    <property type="match status" value="2"/>
</dbReference>
<comment type="caution">
    <text evidence="9">The sequence shown here is derived from an EMBL/GenBank/DDBJ whole genome shotgun (WGS) entry which is preliminary data.</text>
</comment>
<evidence type="ECO:0000256" key="2">
    <source>
        <dbReference type="ARBA" id="ARBA00022737"/>
    </source>
</evidence>
<evidence type="ECO:0000256" key="6">
    <source>
        <dbReference type="SAM" id="SignalP"/>
    </source>
</evidence>
<feature type="zinc finger region" description="CR-type" evidence="5">
    <location>
        <begin position="145"/>
        <end position="228"/>
    </location>
</feature>
<evidence type="ECO:0000256" key="4">
    <source>
        <dbReference type="ARBA" id="ARBA00022833"/>
    </source>
</evidence>
<keyword evidence="6" id="KW-0732">Signal</keyword>
<dbReference type="EMBL" id="JADGIZ020000017">
    <property type="protein sequence ID" value="KAL2916293.1"/>
    <property type="molecule type" value="Genomic_DNA"/>
</dbReference>
<organism evidence="9 10">
    <name type="scientific">Polyrhizophydium stewartii</name>
    <dbReference type="NCBI Taxonomy" id="2732419"/>
    <lineage>
        <taxon>Eukaryota</taxon>
        <taxon>Fungi</taxon>
        <taxon>Fungi incertae sedis</taxon>
        <taxon>Chytridiomycota</taxon>
        <taxon>Chytridiomycota incertae sedis</taxon>
        <taxon>Chytridiomycetes</taxon>
        <taxon>Rhizophydiales</taxon>
        <taxon>Rhizophydiales incertae sedis</taxon>
        <taxon>Polyrhizophydium</taxon>
    </lineage>
</organism>
<dbReference type="Gene3D" id="2.60.260.20">
    <property type="entry name" value="Urease metallochaperone UreE, N-terminal domain"/>
    <property type="match status" value="2"/>
</dbReference>
<feature type="chain" id="PRO_5045597732" evidence="6">
    <location>
        <begin position="24"/>
        <end position="367"/>
    </location>
</feature>
<sequence length="367" mass="40645">MLGSSRLVCLLVLLLECCLWVAAKRDFYAVLGVDRSASKKDIKKAYREQSRKYHPDKNPGDKNAEQKFVELAEAYEALSDDEKRRLYDQYGEEGLKGSGKQFHNPFDIFSQFGGFGGGSFGQRAERRGPSIVMPLDITLEELFRGVEIEVEINKQIICPICRGSGAKSHEHVKTCHSCGGHGVKIMRQQLAPGFVQQVQVTCDVCGGRGKIVQSKCAACAGEKVKRGSSQMTVQVERGMGDGQSIVFEGEADQSPDQRAGDVKFTLRQRPHPVFTRKGDNLYMTQAITLKEALLGFEKKVAHLDGKDLPIARKTVTQPGFVQTIKGQGMPKFGFPSERGDLFVEYSVVFPTTLTAEQQKLAAKLFEK</sequence>
<accession>A0ABR4N9V3</accession>
<dbReference type="SMART" id="SM00271">
    <property type="entry name" value="DnaJ"/>
    <property type="match status" value="1"/>
</dbReference>
<keyword evidence="3 5" id="KW-0863">Zinc-finger</keyword>
<feature type="domain" description="CR-type" evidence="8">
    <location>
        <begin position="145"/>
        <end position="228"/>
    </location>
</feature>
<evidence type="ECO:0000259" key="7">
    <source>
        <dbReference type="PROSITE" id="PS50076"/>
    </source>
</evidence>
<dbReference type="HAMAP" id="MF_01152">
    <property type="entry name" value="DnaJ"/>
    <property type="match status" value="1"/>
</dbReference>
<protein>
    <submittedName>
        <fullName evidence="9">DnaJ-related protein scj1</fullName>
    </submittedName>
</protein>
<reference evidence="9 10" key="1">
    <citation type="submission" date="2023-09" db="EMBL/GenBank/DDBJ databases">
        <title>Pangenome analysis of Batrachochytrium dendrobatidis and related Chytrids.</title>
        <authorList>
            <person name="Yacoub M.N."/>
            <person name="Stajich J.E."/>
            <person name="James T.Y."/>
        </authorList>
    </citation>
    <scope>NUCLEOTIDE SEQUENCE [LARGE SCALE GENOMIC DNA]</scope>
    <source>
        <strain evidence="9 10">JEL0888</strain>
    </source>
</reference>
<dbReference type="Gene3D" id="2.10.230.10">
    <property type="entry name" value="Heat shock protein DnaJ, cysteine-rich domain"/>
    <property type="match status" value="1"/>
</dbReference>
<evidence type="ECO:0000313" key="10">
    <source>
        <dbReference type="Proteomes" id="UP001527925"/>
    </source>
</evidence>
<feature type="signal peptide" evidence="6">
    <location>
        <begin position="1"/>
        <end position="23"/>
    </location>
</feature>
<dbReference type="CDD" id="cd10747">
    <property type="entry name" value="DnaJ_C"/>
    <property type="match status" value="1"/>
</dbReference>
<evidence type="ECO:0000313" key="9">
    <source>
        <dbReference type="EMBL" id="KAL2916293.1"/>
    </source>
</evidence>
<dbReference type="InterPro" id="IPR012724">
    <property type="entry name" value="DnaJ"/>
</dbReference>
<dbReference type="PROSITE" id="PS50076">
    <property type="entry name" value="DNAJ_2"/>
    <property type="match status" value="1"/>
</dbReference>
<evidence type="ECO:0000259" key="8">
    <source>
        <dbReference type="PROSITE" id="PS51188"/>
    </source>
</evidence>
<gene>
    <name evidence="9" type="primary">SCJ1</name>
    <name evidence="9" type="ORF">HK105_204049</name>
</gene>
<keyword evidence="2" id="KW-0677">Repeat</keyword>